<evidence type="ECO:0000313" key="5">
    <source>
        <dbReference type="EMBL" id="PWN95884.1"/>
    </source>
</evidence>
<feature type="compositionally biased region" description="Low complexity" evidence="2">
    <location>
        <begin position="9"/>
        <end position="34"/>
    </location>
</feature>
<keyword evidence="1" id="KW-0833">Ubl conjugation pathway</keyword>
<organism evidence="5 6">
    <name type="scientific">Tilletiopsis washingtonensis</name>
    <dbReference type="NCBI Taxonomy" id="58919"/>
    <lineage>
        <taxon>Eukaryota</taxon>
        <taxon>Fungi</taxon>
        <taxon>Dikarya</taxon>
        <taxon>Basidiomycota</taxon>
        <taxon>Ustilaginomycotina</taxon>
        <taxon>Exobasidiomycetes</taxon>
        <taxon>Entylomatales</taxon>
        <taxon>Entylomatales incertae sedis</taxon>
        <taxon>Tilletiopsis</taxon>
    </lineage>
</organism>
<dbReference type="PANTHER" id="PTHR13382">
    <property type="entry name" value="MITOCHONDRIAL ATP SYNTHASE COUPLING FACTOR B"/>
    <property type="match status" value="1"/>
</dbReference>
<dbReference type="Pfam" id="PF12937">
    <property type="entry name" value="F-box-like"/>
    <property type="match status" value="1"/>
</dbReference>
<dbReference type="RefSeq" id="XP_025596163.1">
    <property type="nucleotide sequence ID" value="XM_025744359.1"/>
</dbReference>
<evidence type="ECO:0000259" key="4">
    <source>
        <dbReference type="Pfam" id="PF25372"/>
    </source>
</evidence>
<dbReference type="GeneID" id="37271903"/>
<feature type="compositionally biased region" description="Low complexity" evidence="2">
    <location>
        <begin position="754"/>
        <end position="766"/>
    </location>
</feature>
<dbReference type="EMBL" id="KZ819302">
    <property type="protein sequence ID" value="PWN95884.1"/>
    <property type="molecule type" value="Genomic_DNA"/>
</dbReference>
<dbReference type="SUPFAM" id="SSF81383">
    <property type="entry name" value="F-box domain"/>
    <property type="match status" value="1"/>
</dbReference>
<dbReference type="SMART" id="SM00367">
    <property type="entry name" value="LRR_CC"/>
    <property type="match status" value="11"/>
</dbReference>
<accession>A0A316Z475</accession>
<dbReference type="AlphaFoldDB" id="A0A316Z475"/>
<dbReference type="PANTHER" id="PTHR13382:SF67">
    <property type="entry name" value="SCF E3 UBIQUITIN LIGASE COMPLEX F-BOX PROTEIN POF2"/>
    <property type="match status" value="1"/>
</dbReference>
<evidence type="ECO:0000259" key="3">
    <source>
        <dbReference type="Pfam" id="PF12937"/>
    </source>
</evidence>
<dbReference type="CDD" id="cd09917">
    <property type="entry name" value="F-box_SF"/>
    <property type="match status" value="1"/>
</dbReference>
<gene>
    <name evidence="5" type="ORF">FA09DRAFT_340819</name>
</gene>
<evidence type="ECO:0000313" key="6">
    <source>
        <dbReference type="Proteomes" id="UP000245946"/>
    </source>
</evidence>
<feature type="region of interest" description="Disordered" evidence="2">
    <location>
        <begin position="96"/>
        <end position="128"/>
    </location>
</feature>
<feature type="region of interest" description="Disordered" evidence="2">
    <location>
        <begin position="918"/>
        <end position="1002"/>
    </location>
</feature>
<dbReference type="InterPro" id="IPR050648">
    <property type="entry name" value="F-box_LRR-repeat"/>
</dbReference>
<dbReference type="InterPro" id="IPR001810">
    <property type="entry name" value="F-box_dom"/>
</dbReference>
<dbReference type="Gene3D" id="3.80.10.10">
    <property type="entry name" value="Ribonuclease Inhibitor"/>
    <property type="match status" value="2"/>
</dbReference>
<dbReference type="InterPro" id="IPR006553">
    <property type="entry name" value="Leu-rich_rpt_Cys-con_subtyp"/>
</dbReference>
<dbReference type="InterPro" id="IPR036047">
    <property type="entry name" value="F-box-like_dom_sf"/>
</dbReference>
<keyword evidence="6" id="KW-1185">Reference proteome</keyword>
<evidence type="ECO:0000256" key="2">
    <source>
        <dbReference type="SAM" id="MobiDB-lite"/>
    </source>
</evidence>
<feature type="compositionally biased region" description="Acidic residues" evidence="2">
    <location>
        <begin position="64"/>
        <end position="77"/>
    </location>
</feature>
<dbReference type="InterPro" id="IPR032675">
    <property type="entry name" value="LRR_dom_sf"/>
</dbReference>
<dbReference type="Proteomes" id="UP000245946">
    <property type="component" value="Unassembled WGS sequence"/>
</dbReference>
<dbReference type="GO" id="GO:0005737">
    <property type="term" value="C:cytoplasm"/>
    <property type="evidence" value="ECO:0007669"/>
    <property type="project" value="TreeGrafter"/>
</dbReference>
<dbReference type="FunFam" id="3.80.10.10:FF:000630">
    <property type="entry name" value="Unplaced genomic scaffold supercont2.23, whole genome shotgun sequence"/>
    <property type="match status" value="1"/>
</dbReference>
<feature type="compositionally biased region" description="Gly residues" evidence="2">
    <location>
        <begin position="743"/>
        <end position="753"/>
    </location>
</feature>
<dbReference type="SUPFAM" id="SSF52047">
    <property type="entry name" value="RNI-like"/>
    <property type="match status" value="1"/>
</dbReference>
<evidence type="ECO:0000256" key="1">
    <source>
        <dbReference type="ARBA" id="ARBA00022786"/>
    </source>
</evidence>
<reference evidence="5 6" key="1">
    <citation type="journal article" date="2018" name="Mol. Biol. Evol.">
        <title>Broad Genomic Sampling Reveals a Smut Pathogenic Ancestry of the Fungal Clade Ustilaginomycotina.</title>
        <authorList>
            <person name="Kijpornyongpan T."/>
            <person name="Mondo S.J."/>
            <person name="Barry K."/>
            <person name="Sandor L."/>
            <person name="Lee J."/>
            <person name="Lipzen A."/>
            <person name="Pangilinan J."/>
            <person name="LaButti K."/>
            <person name="Hainaut M."/>
            <person name="Henrissat B."/>
            <person name="Grigoriev I.V."/>
            <person name="Spatafora J.W."/>
            <person name="Aime M.C."/>
        </authorList>
    </citation>
    <scope>NUCLEOTIDE SEQUENCE [LARGE SCALE GENOMIC DNA]</scope>
    <source>
        <strain evidence="5 6">MCA 4186</strain>
    </source>
</reference>
<feature type="domain" description="F-box/LRR-repeat protein 15-like leucin rich repeat" evidence="4">
    <location>
        <begin position="494"/>
        <end position="621"/>
    </location>
</feature>
<protein>
    <submittedName>
        <fullName evidence="5">RNI-like protein</fullName>
    </submittedName>
</protein>
<feature type="compositionally biased region" description="Basic residues" evidence="2">
    <location>
        <begin position="730"/>
        <end position="741"/>
    </location>
</feature>
<proteinExistence type="predicted"/>
<feature type="compositionally biased region" description="Basic and acidic residues" evidence="2">
    <location>
        <begin position="702"/>
        <end position="712"/>
    </location>
</feature>
<feature type="region of interest" description="Disordered" evidence="2">
    <location>
        <begin position="698"/>
        <end position="850"/>
    </location>
</feature>
<feature type="region of interest" description="Disordered" evidence="2">
    <location>
        <begin position="1"/>
        <end position="78"/>
    </location>
</feature>
<feature type="domain" description="F-box" evidence="3">
    <location>
        <begin position="132"/>
        <end position="177"/>
    </location>
</feature>
<dbReference type="Pfam" id="PF25372">
    <property type="entry name" value="DUF7885"/>
    <property type="match status" value="1"/>
</dbReference>
<feature type="compositionally biased region" description="Basic and acidic residues" evidence="2">
    <location>
        <begin position="818"/>
        <end position="834"/>
    </location>
</feature>
<dbReference type="InterPro" id="IPR057207">
    <property type="entry name" value="FBXL15_LRR"/>
</dbReference>
<dbReference type="OrthoDB" id="10257471at2759"/>
<sequence>MARLTAADGAGPSSQTPSPAPSSGPVSSRHSSSAHGGGGSGSAAARRRTSHPPPSPSSTSQSGADDDDDDDAADFADDFSSAPFRLSSRRNTIKARSAADVLAVSPQTSGSSMMDAEGSSAAADYEPSPSPSELPHEILLHIFKYVAHRPADLFRCLLVCKAWCLCGVELLWHRPAFPNMDTLELFTHVLEAPDTTFEYASFVRRLSFAGIVNDVRDEHFLPFRVCHRLERLALAGCKALSNDAIVEALQHLRGIVAADLTDLVQLEDSAIEMLYKTCARLQGLNLSGCAKVTSGAVAALAKTCTLLRRVKLCGCVGIGDEAFAALTMHCPVLLEVDVAGCALISDISVRELWRRAFHIRELRLAHCGALTDLAFPAPNSVFQNTLRTGPSALHQTGWGGIESAPASRGTSPVGGMAAGHLTLRHASSGDGLFPRTATLPMPSPTMTHLAPPRTFDHLRILDITNCSTISDAAIEGIVTHVPRIKNLILAKCTRLTDDAVYSIAKLGKNLHYLHLGHVSNITDRAVSHLARACTRLRYIDLACCPQLTDVSVFELAANLPKLRRIGLVRVSNITDQAIYSLVDRHTSLERVHLSYCENISVPAVFWLLQRLLKLTHLSLTGIPAFRRPELQEMCRDPPEDFNDHQRSAFCVYSGDGVGKLRDFLHDVYREDGEASREYGVLMPEVQRAIASLEQIAASGTTESRDARHRSSEAARAVAAAAGVGGGPSHHGLHRMERRHPRGSTGGGGAGGEGRTSAAGADAAAGWQDEEEGGGGAPSSPTSRGQSERVAAYWRAQHTIRHGGGAIRSDASSSSSRRRNAESHHDVARHERERGGAVPMDVEPSDASASTSFMRPPAEEFLQGAYHHHPQQHAMHYGAAQRGQRASMPGGFVWGPYASSAPEASSSSRGLHAHMAAAAGVGAGTEDEDSFESAREGGGGEAASSRAAAPNGQQEHQHQQQALGALATPPLHAVFPGQEGAPQAHVDEHSVRRAGQRAAAEMQAALDARAERYAFESRRR</sequence>
<dbReference type="STRING" id="58919.A0A316Z475"/>
<name>A0A316Z475_9BASI</name>